<name>A0AAE0FP36_9CHLO</name>
<sequence length="314" mass="33911">MAGDAINLVSDEEDEHSQRTVPAGAAYGSERGPAAGAGPIDEGADVKKLLQTFAVEATSALEPALGEETASTLEYEALQQILLVAGIGVTNIESAGLRANSGPEFTRSSAKVVLLFGIEHEAATIDGLAPACRTMLDNDENLTVISENCPGPEVVCGQLRTQLVTVFKALEEYTKALDPDDAMNYRKPTCIFRELLAAHRASTTEVKYMRNVFDVLRGCGVTTMSLSPRSPITWKYLLAWMYVVAFHVSRMHEKHKNEDIFAGWLSNGALDLMDARIVRGVLEAQTEKVIVVAGTAHVENVVKYLKMGVNTPSG</sequence>
<dbReference type="Proteomes" id="UP001190700">
    <property type="component" value="Unassembled WGS sequence"/>
</dbReference>
<proteinExistence type="predicted"/>
<dbReference type="EMBL" id="LGRX02015470">
    <property type="protein sequence ID" value="KAK3263411.1"/>
    <property type="molecule type" value="Genomic_DNA"/>
</dbReference>
<evidence type="ECO:0000256" key="1">
    <source>
        <dbReference type="SAM" id="MobiDB-lite"/>
    </source>
</evidence>
<accession>A0AAE0FP36</accession>
<gene>
    <name evidence="2" type="ORF">CYMTET_27784</name>
</gene>
<protein>
    <submittedName>
        <fullName evidence="2">Uncharacterized protein</fullName>
    </submittedName>
</protein>
<organism evidence="2 3">
    <name type="scientific">Cymbomonas tetramitiformis</name>
    <dbReference type="NCBI Taxonomy" id="36881"/>
    <lineage>
        <taxon>Eukaryota</taxon>
        <taxon>Viridiplantae</taxon>
        <taxon>Chlorophyta</taxon>
        <taxon>Pyramimonadophyceae</taxon>
        <taxon>Pyramimonadales</taxon>
        <taxon>Pyramimonadaceae</taxon>
        <taxon>Cymbomonas</taxon>
    </lineage>
</organism>
<comment type="caution">
    <text evidence="2">The sequence shown here is derived from an EMBL/GenBank/DDBJ whole genome shotgun (WGS) entry which is preliminary data.</text>
</comment>
<reference evidence="2 3" key="1">
    <citation type="journal article" date="2015" name="Genome Biol. Evol.">
        <title>Comparative Genomics of a Bacterivorous Green Alga Reveals Evolutionary Causalities and Consequences of Phago-Mixotrophic Mode of Nutrition.</title>
        <authorList>
            <person name="Burns J.A."/>
            <person name="Paasch A."/>
            <person name="Narechania A."/>
            <person name="Kim E."/>
        </authorList>
    </citation>
    <scope>NUCLEOTIDE SEQUENCE [LARGE SCALE GENOMIC DNA]</scope>
    <source>
        <strain evidence="2 3">PLY_AMNH</strain>
    </source>
</reference>
<evidence type="ECO:0000313" key="3">
    <source>
        <dbReference type="Proteomes" id="UP001190700"/>
    </source>
</evidence>
<dbReference type="AlphaFoldDB" id="A0AAE0FP36"/>
<evidence type="ECO:0000313" key="2">
    <source>
        <dbReference type="EMBL" id="KAK3263411.1"/>
    </source>
</evidence>
<keyword evidence="3" id="KW-1185">Reference proteome</keyword>
<feature type="region of interest" description="Disordered" evidence="1">
    <location>
        <begin position="1"/>
        <end position="40"/>
    </location>
</feature>